<dbReference type="GeneID" id="14876027"/>
<protein>
    <submittedName>
        <fullName evidence="2">Uncharacterized protein</fullName>
    </submittedName>
</protein>
<proteinExistence type="predicted"/>
<feature type="compositionally biased region" description="Low complexity" evidence="1">
    <location>
        <begin position="130"/>
        <end position="163"/>
    </location>
</feature>
<dbReference type="AlphaFoldDB" id="F4PIX9"/>
<organism evidence="2 3">
    <name type="scientific">Cavenderia fasciculata</name>
    <name type="common">Slime mold</name>
    <name type="synonym">Dictyostelium fasciculatum</name>
    <dbReference type="NCBI Taxonomy" id="261658"/>
    <lineage>
        <taxon>Eukaryota</taxon>
        <taxon>Amoebozoa</taxon>
        <taxon>Evosea</taxon>
        <taxon>Eumycetozoa</taxon>
        <taxon>Dictyostelia</taxon>
        <taxon>Acytosteliales</taxon>
        <taxon>Cavenderiaceae</taxon>
        <taxon>Cavenderia</taxon>
    </lineage>
</organism>
<feature type="region of interest" description="Disordered" evidence="1">
    <location>
        <begin position="1"/>
        <end position="29"/>
    </location>
</feature>
<evidence type="ECO:0000313" key="2">
    <source>
        <dbReference type="EMBL" id="EGG24265.1"/>
    </source>
</evidence>
<feature type="region of interest" description="Disordered" evidence="1">
    <location>
        <begin position="69"/>
        <end position="109"/>
    </location>
</feature>
<accession>F4PIX9</accession>
<dbReference type="RefSeq" id="XP_004362116.1">
    <property type="nucleotide sequence ID" value="XM_004362059.1"/>
</dbReference>
<dbReference type="KEGG" id="dfa:DFA_06415"/>
<evidence type="ECO:0000313" key="3">
    <source>
        <dbReference type="Proteomes" id="UP000007797"/>
    </source>
</evidence>
<gene>
    <name evidence="2" type="ORF">DFA_06415</name>
</gene>
<name>F4PIX9_CACFS</name>
<dbReference type="OrthoDB" id="19627at2759"/>
<evidence type="ECO:0000256" key="1">
    <source>
        <dbReference type="SAM" id="MobiDB-lite"/>
    </source>
</evidence>
<feature type="compositionally biased region" description="Polar residues" evidence="1">
    <location>
        <begin position="1"/>
        <end position="11"/>
    </location>
</feature>
<dbReference type="Proteomes" id="UP000007797">
    <property type="component" value="Unassembled WGS sequence"/>
</dbReference>
<sequence length="839" mass="95874">MNYTNTHNPTPQHQHKHQQQQQKEQKQTFEKLIHYLKTEKNNQDDDDDGIDEEEDDCYVVIEEKQRMMRVLPSSSSSSSLVTTPRSLDTSIDFSSPTSSVSSSASSSSNLLLHKNSSNKLLYHHYSSSLPTTPSCTTTNSNTLVSPTNSSISSSTTPSTTPSIQLQNNHTTTLTHPHAHVDEQHDYGTISCSPPSSSQSTIIQLTIKQQTQSSQQQQQQQQCSGEEIVSSMSSCSILSALSCTSTSTTSHYREELNTLLEGPWHGILDGLPLTLRDHIKVSYIRLHSSMYDITRQVAMYLELQETMTKMSTMLVSDLNSTQYSHYTFGIEDYVTSVVANNHLLWNSAHYMTNWMGFANDLDAISAFYKCLVNDLVFQLFFTPFMSSRVKKVRSIYRATHDEMAYRVYSAVTIESAIRQLTEMKTLFEMLETQHAAYCTMHAGNLQPPPFSLLGLFTTILSNSSAYLGHYRTAFGGDLRSYQTGTMLQRFTLNGISNFTRRLRLAIYEDPIFQTILDYNNQEYLLLWMMACSNNSQQYYLNTCNPSAFNLSFISKSPNISPLLTVLNEIIKKLEIYKRVSIIRRKDIKAYKTLLNVAPTVQQYMDKKVDKVKSLYESIYNDCLQFSNQLKLNQTTTTGNNNISNKELINSIFKLTNRWNEAMQSLSSIFSPSTPRILTKKPIASSWHASAYLMTAYCVATFFIPSPKMFDRISGTPPFFFETMMLINFDYCFPKSSRYYRIYEDYQSDFAQITDPVERLESLNRLWDDCFNLGGVLFCSSEKIFRQPIGHLNYLFAIQMNATRLFLVGDPEIKNFKVYNLQDMTDIILQDTFFFASSRAD</sequence>
<reference evidence="3" key="1">
    <citation type="journal article" date="2011" name="Genome Res.">
        <title>Phylogeny-wide analysis of social amoeba genomes highlights ancient origins for complex intercellular communication.</title>
        <authorList>
            <person name="Heidel A.J."/>
            <person name="Lawal H.M."/>
            <person name="Felder M."/>
            <person name="Schilde C."/>
            <person name="Helps N.R."/>
            <person name="Tunggal B."/>
            <person name="Rivero F."/>
            <person name="John U."/>
            <person name="Schleicher M."/>
            <person name="Eichinger L."/>
            <person name="Platzer M."/>
            <person name="Noegel A.A."/>
            <person name="Schaap P."/>
            <person name="Gloeckner G."/>
        </authorList>
    </citation>
    <scope>NUCLEOTIDE SEQUENCE [LARGE SCALE GENOMIC DNA]</scope>
    <source>
        <strain evidence="3">SH3</strain>
    </source>
</reference>
<dbReference type="EMBL" id="GL883007">
    <property type="protein sequence ID" value="EGG24265.1"/>
    <property type="molecule type" value="Genomic_DNA"/>
</dbReference>
<keyword evidence="3" id="KW-1185">Reference proteome</keyword>
<feature type="region of interest" description="Disordered" evidence="1">
    <location>
        <begin position="130"/>
        <end position="165"/>
    </location>
</feature>